<proteinExistence type="predicted"/>
<dbReference type="HOGENOM" id="CLU_2949256_0_0_2"/>
<protein>
    <submittedName>
        <fullName evidence="1">Uncharacterized protein</fullName>
    </submittedName>
</protein>
<organism evidence="1">
    <name type="scientific">Haloquadratum walsbyi J07HQW2</name>
    <dbReference type="NCBI Taxonomy" id="1238425"/>
    <lineage>
        <taxon>Archaea</taxon>
        <taxon>Methanobacteriati</taxon>
        <taxon>Methanobacteriota</taxon>
        <taxon>Stenosarchaea group</taxon>
        <taxon>Halobacteria</taxon>
        <taxon>Halobacteriales</taxon>
        <taxon>Haloferacaceae</taxon>
        <taxon>Haloquadratum</taxon>
    </lineage>
</organism>
<evidence type="ECO:0000313" key="1">
    <source>
        <dbReference type="EMBL" id="ERG94022.1"/>
    </source>
</evidence>
<sequence>MDELNVIQYKLDLHIITRTLTLRTSRETVVAHILTVSCVTTVVRYPIYNRMTTFPVLFI</sequence>
<dbReference type="EMBL" id="KE356561">
    <property type="protein sequence ID" value="ERG94022.1"/>
    <property type="molecule type" value="Genomic_DNA"/>
</dbReference>
<name>U1PK26_9EURY</name>
<dbReference type="AlphaFoldDB" id="U1PK26"/>
<dbReference type="STRING" id="1238425.J07HQW2_00456"/>
<accession>U1PK26</accession>
<reference evidence="1" key="1">
    <citation type="journal article" date="2013" name="PLoS ONE">
        <title>Assembly-driven community genomics of a hypersaline microbial ecosystem.</title>
        <authorList>
            <person name="Podell S."/>
            <person name="Ugalde J.A."/>
            <person name="Narasingarao P."/>
            <person name="Banfield J.F."/>
            <person name="Heidelberg K.B."/>
            <person name="Allen E.E."/>
        </authorList>
    </citation>
    <scope>NUCLEOTIDE SEQUENCE [LARGE SCALE GENOMIC DNA]</scope>
</reference>
<gene>
    <name evidence="1" type="ORF">J07HQW2_00456</name>
</gene>
<dbReference type="Proteomes" id="UP000030710">
    <property type="component" value="Unassembled WGS sequence"/>
</dbReference>